<evidence type="ECO:0000256" key="1">
    <source>
        <dbReference type="ARBA" id="ARBA00004752"/>
    </source>
</evidence>
<evidence type="ECO:0000256" key="10">
    <source>
        <dbReference type="ARBA" id="ARBA00022984"/>
    </source>
</evidence>
<evidence type="ECO:0000256" key="3">
    <source>
        <dbReference type="ARBA" id="ARBA00022490"/>
    </source>
</evidence>
<comment type="subcellular location">
    <subcellularLocation>
        <location evidence="13 14">Cytoplasm</location>
    </subcellularLocation>
</comment>
<evidence type="ECO:0000256" key="9">
    <source>
        <dbReference type="ARBA" id="ARBA00022960"/>
    </source>
</evidence>
<dbReference type="RefSeq" id="WP_102365718.1">
    <property type="nucleotide sequence ID" value="NZ_CP020991.1"/>
</dbReference>
<comment type="PTM">
    <text evidence="13">Carboxylation is probably crucial for Mg(2+) binding and, consequently, for the gamma-phosphate positioning of ATP.</text>
</comment>
<dbReference type="GO" id="GO:0005524">
    <property type="term" value="F:ATP binding"/>
    <property type="evidence" value="ECO:0007669"/>
    <property type="project" value="UniProtKB-UniRule"/>
</dbReference>
<evidence type="ECO:0000313" key="19">
    <source>
        <dbReference type="Proteomes" id="UP000235589"/>
    </source>
</evidence>
<evidence type="ECO:0000256" key="11">
    <source>
        <dbReference type="ARBA" id="ARBA00023306"/>
    </source>
</evidence>
<dbReference type="InterPro" id="IPR013221">
    <property type="entry name" value="Mur_ligase_cen"/>
</dbReference>
<dbReference type="GO" id="GO:0008360">
    <property type="term" value="P:regulation of cell shape"/>
    <property type="evidence" value="ECO:0007669"/>
    <property type="project" value="UniProtKB-KW"/>
</dbReference>
<feature type="domain" description="Mur ligase central" evidence="17">
    <location>
        <begin position="107"/>
        <end position="304"/>
    </location>
</feature>
<dbReference type="EMBL" id="CP020991">
    <property type="protein sequence ID" value="AUO19516.1"/>
    <property type="molecule type" value="Genomic_DNA"/>
</dbReference>
<dbReference type="NCBIfam" id="NF001126">
    <property type="entry name" value="PRK00139.1-4"/>
    <property type="match status" value="1"/>
</dbReference>
<dbReference type="UniPathway" id="UPA00219"/>
<dbReference type="NCBIfam" id="TIGR01085">
    <property type="entry name" value="murE"/>
    <property type="match status" value="1"/>
</dbReference>
<dbReference type="GO" id="GO:0000287">
    <property type="term" value="F:magnesium ion binding"/>
    <property type="evidence" value="ECO:0007669"/>
    <property type="project" value="UniProtKB-UniRule"/>
</dbReference>
<evidence type="ECO:0000256" key="12">
    <source>
        <dbReference type="ARBA" id="ARBA00023316"/>
    </source>
</evidence>
<organism evidence="18 19">
    <name type="scientific">Monoglobus pectinilyticus</name>
    <dbReference type="NCBI Taxonomy" id="1981510"/>
    <lineage>
        <taxon>Bacteria</taxon>
        <taxon>Bacillati</taxon>
        <taxon>Bacillota</taxon>
        <taxon>Clostridia</taxon>
        <taxon>Monoglobales</taxon>
        <taxon>Monoglobaceae</taxon>
        <taxon>Monoglobus</taxon>
    </lineage>
</organism>
<dbReference type="InterPro" id="IPR005761">
    <property type="entry name" value="UDP-N-AcMur-Glu-dNH2Pim_ligase"/>
</dbReference>
<keyword evidence="5 13" id="KW-0132">Cell division</keyword>
<keyword evidence="11 13" id="KW-0131">Cell cycle</keyword>
<feature type="binding site" evidence="13">
    <location>
        <begin position="109"/>
        <end position="115"/>
    </location>
    <ligand>
        <name>ATP</name>
        <dbReference type="ChEBI" id="CHEBI:30616"/>
    </ligand>
</feature>
<keyword evidence="3 13" id="KW-0963">Cytoplasm</keyword>
<dbReference type="Gene3D" id="3.40.1390.10">
    <property type="entry name" value="MurE/MurF, N-terminal domain"/>
    <property type="match status" value="1"/>
</dbReference>
<dbReference type="NCBIfam" id="NF001124">
    <property type="entry name" value="PRK00139.1-2"/>
    <property type="match status" value="1"/>
</dbReference>
<feature type="binding site" evidence="13">
    <location>
        <position position="377"/>
    </location>
    <ligand>
        <name>meso-2,6-diaminopimelate</name>
        <dbReference type="ChEBI" id="CHEBI:57791"/>
    </ligand>
</feature>
<name>A0A2K9P2Q5_9FIRM</name>
<dbReference type="SUPFAM" id="SSF53623">
    <property type="entry name" value="MurD-like peptide ligases, catalytic domain"/>
    <property type="match status" value="1"/>
</dbReference>
<feature type="modified residue" description="N6-carboxylysine" evidence="13">
    <location>
        <position position="218"/>
    </location>
</feature>
<comment type="cofactor">
    <cofactor evidence="13">
        <name>Mg(2+)</name>
        <dbReference type="ChEBI" id="CHEBI:18420"/>
    </cofactor>
</comment>
<keyword evidence="6 13" id="KW-0547">Nucleotide-binding</keyword>
<reference evidence="18 19" key="1">
    <citation type="submission" date="2017-04" db="EMBL/GenBank/DDBJ databases">
        <title>Monoglobus pectinilyticus 14 draft genome.</title>
        <authorList>
            <person name="Kim C."/>
            <person name="Rosendale D.I."/>
            <person name="Kelly W.J."/>
            <person name="Tannock G.W."/>
            <person name="Patchett M.L."/>
            <person name="Jordens J.Z."/>
        </authorList>
    </citation>
    <scope>NUCLEOTIDE SEQUENCE [LARGE SCALE GENOMIC DNA]</scope>
    <source>
        <strain evidence="18 19">14</strain>
    </source>
</reference>
<dbReference type="AlphaFoldDB" id="A0A2K9P2Q5"/>
<evidence type="ECO:0000256" key="14">
    <source>
        <dbReference type="RuleBase" id="RU004135"/>
    </source>
</evidence>
<dbReference type="GO" id="GO:0008765">
    <property type="term" value="F:UDP-N-acetylmuramoylalanyl-D-glutamate-2,6-diaminopimelate ligase activity"/>
    <property type="evidence" value="ECO:0007669"/>
    <property type="project" value="UniProtKB-UniRule"/>
</dbReference>
<dbReference type="InterPro" id="IPR018109">
    <property type="entry name" value="Folylpolyglutamate_synth_CS"/>
</dbReference>
<keyword evidence="7 13" id="KW-0067">ATP-binding</keyword>
<evidence type="ECO:0000256" key="8">
    <source>
        <dbReference type="ARBA" id="ARBA00022842"/>
    </source>
</evidence>
<dbReference type="Pfam" id="PF01225">
    <property type="entry name" value="Mur_ligase"/>
    <property type="match status" value="1"/>
</dbReference>
<keyword evidence="19" id="KW-1185">Reference proteome</keyword>
<dbReference type="Pfam" id="PF02875">
    <property type="entry name" value="Mur_ligase_C"/>
    <property type="match status" value="1"/>
</dbReference>
<dbReference type="Gene3D" id="3.90.190.20">
    <property type="entry name" value="Mur ligase, C-terminal domain"/>
    <property type="match status" value="1"/>
</dbReference>
<sequence>MTLSELLKDVNIKKIDGGGSMKISGIACDSRKVKPGNVFVCITGYETDGHKYAKSAVENGAVAVVAEHDLPTVDVPCVIVDNTRKAMSEMAATFYDYPYKKFKLIGITGTNGKTTTTYLIKSILEHLGKKVGLIGTNQNMIGDMIMETSRTTPDSLELMQLFDMIASHNVDYVVMEVSSHALALDRVTACTFDVGAFTNITQDHLDFHKTMEEYLAAKSILFNICNTGVVNKDDARSEYLIENARCRNMITYGINQDCDLKASNIILNEDGVKFDINYGGMEEHVDLPIPGEFSVYNALTAIGCCMAENIPLDLAVDGLHSAKGVKGRIEIVRTPGTNYTVIIDYAHTPDGLLNVINAIRGFAKGRIVTLFGCGGDRDASKRPIMGKIAGELSDFCIVTSDNPRTEDPEKIIKQVVEGVKQTDCDYEVITNRFSAIEYALDHAKKNDIILLAGKGHETYQVLGKDTIKFDEREIVQKLLGCYDK</sequence>
<comment type="function">
    <text evidence="13">Catalyzes the addition of meso-diaminopimelic acid to the nucleotide precursor UDP-N-acetylmuramoyl-L-alanyl-D-glutamate (UMAG) in the biosynthesis of bacterial cell-wall peptidoglycan.</text>
</comment>
<keyword evidence="4 13" id="KW-0436">Ligase</keyword>
<evidence type="ECO:0000256" key="4">
    <source>
        <dbReference type="ARBA" id="ARBA00022598"/>
    </source>
</evidence>
<feature type="binding site" evidence="13">
    <location>
        <position position="178"/>
    </location>
    <ligand>
        <name>UDP-N-acetyl-alpha-D-muramoyl-L-alanyl-D-glutamate</name>
        <dbReference type="ChEBI" id="CHEBI:83900"/>
    </ligand>
</feature>
<gene>
    <name evidence="13" type="primary">murE</name>
    <name evidence="18" type="ORF">B9O19_01355</name>
</gene>
<dbReference type="GO" id="GO:0004326">
    <property type="term" value="F:tetrahydrofolylpolyglutamate synthase activity"/>
    <property type="evidence" value="ECO:0007669"/>
    <property type="project" value="InterPro"/>
</dbReference>
<keyword evidence="8 13" id="KW-0460">Magnesium</keyword>
<evidence type="ECO:0000256" key="2">
    <source>
        <dbReference type="ARBA" id="ARBA00005898"/>
    </source>
</evidence>
<evidence type="ECO:0000256" key="13">
    <source>
        <dbReference type="HAMAP-Rule" id="MF_00208"/>
    </source>
</evidence>
<dbReference type="Proteomes" id="UP000235589">
    <property type="component" value="Chromosome"/>
</dbReference>
<protein>
    <recommendedName>
        <fullName evidence="13">UDP-N-acetylmuramoyl-L-alanyl-D-glutamate--2,6-diaminopimelate ligase</fullName>
        <ecNumber evidence="13">6.3.2.13</ecNumber>
    </recommendedName>
    <alternativeName>
        <fullName evidence="13">Meso-A2pm-adding enzyme</fullName>
    </alternativeName>
    <alternativeName>
        <fullName evidence="13">Meso-diaminopimelate-adding enzyme</fullName>
    </alternativeName>
    <alternativeName>
        <fullName evidence="13">UDP-MurNAc-L-Ala-D-Glu:meso-diaminopimelate ligase</fullName>
    </alternativeName>
    <alternativeName>
        <fullName evidence="13">UDP-MurNAc-tripeptide synthetase</fullName>
    </alternativeName>
    <alternativeName>
        <fullName evidence="13">UDP-N-acetylmuramyl-tripeptide synthetase</fullName>
    </alternativeName>
</protein>
<dbReference type="GeneID" id="98062754"/>
<dbReference type="PROSITE" id="PS01011">
    <property type="entry name" value="FOLYLPOLYGLU_SYNT_1"/>
    <property type="match status" value="1"/>
</dbReference>
<dbReference type="FunFam" id="3.40.1390.10:FF:000005">
    <property type="entry name" value="UDP-N-acetylmuramoyl-L-alanyl-D-glutamate--2,6-diaminopimelate ligase"/>
    <property type="match status" value="1"/>
</dbReference>
<dbReference type="InterPro" id="IPR035911">
    <property type="entry name" value="MurE/MurF_N"/>
</dbReference>
<dbReference type="KEGG" id="mpec:B9O19_01355"/>
<dbReference type="PANTHER" id="PTHR23135:SF4">
    <property type="entry name" value="UDP-N-ACETYLMURAMOYL-L-ALANYL-D-GLUTAMATE--2,6-DIAMINOPIMELATE LIGASE MURE HOMOLOG, CHLOROPLASTIC"/>
    <property type="match status" value="1"/>
</dbReference>
<evidence type="ECO:0000259" key="17">
    <source>
        <dbReference type="Pfam" id="PF08245"/>
    </source>
</evidence>
<dbReference type="InterPro" id="IPR036615">
    <property type="entry name" value="Mur_ligase_C_dom_sf"/>
</dbReference>
<feature type="binding site" evidence="13">
    <location>
        <position position="186"/>
    </location>
    <ligand>
        <name>UDP-N-acetyl-alpha-D-muramoyl-L-alanyl-D-glutamate</name>
        <dbReference type="ChEBI" id="CHEBI:83900"/>
    </ligand>
</feature>
<evidence type="ECO:0000313" key="18">
    <source>
        <dbReference type="EMBL" id="AUO19516.1"/>
    </source>
</evidence>
<dbReference type="SUPFAM" id="SSF63418">
    <property type="entry name" value="MurE/MurF N-terminal domain"/>
    <property type="match status" value="1"/>
</dbReference>
<comment type="similarity">
    <text evidence="2 13">Belongs to the MurCDEF family. MurE subfamily.</text>
</comment>
<evidence type="ECO:0000256" key="5">
    <source>
        <dbReference type="ARBA" id="ARBA00022618"/>
    </source>
</evidence>
<evidence type="ECO:0000256" key="7">
    <source>
        <dbReference type="ARBA" id="ARBA00022840"/>
    </source>
</evidence>
<comment type="pathway">
    <text evidence="1 13 14">Cell wall biogenesis; peptidoglycan biosynthesis.</text>
</comment>
<accession>A0A2K9P2Q5</accession>
<feature type="binding site" evidence="13">
    <location>
        <begin position="151"/>
        <end position="152"/>
    </location>
    <ligand>
        <name>UDP-N-acetyl-alpha-D-muramoyl-L-alanyl-D-glutamate</name>
        <dbReference type="ChEBI" id="CHEBI:83900"/>
    </ligand>
</feature>
<dbReference type="InterPro" id="IPR000713">
    <property type="entry name" value="Mur_ligase_N"/>
</dbReference>
<dbReference type="GO" id="GO:0009252">
    <property type="term" value="P:peptidoglycan biosynthetic process"/>
    <property type="evidence" value="ECO:0007669"/>
    <property type="project" value="UniProtKB-UniRule"/>
</dbReference>
<dbReference type="InterPro" id="IPR004101">
    <property type="entry name" value="Mur_ligase_C"/>
</dbReference>
<dbReference type="Pfam" id="PF08245">
    <property type="entry name" value="Mur_ligase_M"/>
    <property type="match status" value="1"/>
</dbReference>
<proteinExistence type="inferred from homology"/>
<dbReference type="GO" id="GO:0005737">
    <property type="term" value="C:cytoplasm"/>
    <property type="evidence" value="ECO:0007669"/>
    <property type="project" value="UniProtKB-SubCell"/>
</dbReference>
<evidence type="ECO:0000259" key="16">
    <source>
        <dbReference type="Pfam" id="PF02875"/>
    </source>
</evidence>
<comment type="catalytic activity">
    <reaction evidence="13">
        <text>UDP-N-acetyl-alpha-D-muramoyl-L-alanyl-D-glutamate + meso-2,6-diaminopimelate + ATP = UDP-N-acetyl-alpha-D-muramoyl-L-alanyl-gamma-D-glutamyl-meso-2,6-diaminopimelate + ADP + phosphate + H(+)</text>
        <dbReference type="Rhea" id="RHEA:23676"/>
        <dbReference type="ChEBI" id="CHEBI:15378"/>
        <dbReference type="ChEBI" id="CHEBI:30616"/>
        <dbReference type="ChEBI" id="CHEBI:43474"/>
        <dbReference type="ChEBI" id="CHEBI:57791"/>
        <dbReference type="ChEBI" id="CHEBI:83900"/>
        <dbReference type="ChEBI" id="CHEBI:83905"/>
        <dbReference type="ChEBI" id="CHEBI:456216"/>
        <dbReference type="EC" id="6.3.2.13"/>
    </reaction>
</comment>
<feature type="binding site" evidence="13">
    <location>
        <begin position="401"/>
        <end position="404"/>
    </location>
    <ligand>
        <name>meso-2,6-diaminopimelate</name>
        <dbReference type="ChEBI" id="CHEBI:57791"/>
    </ligand>
</feature>
<dbReference type="Gene3D" id="3.40.1190.10">
    <property type="entry name" value="Mur-like, catalytic domain"/>
    <property type="match status" value="1"/>
</dbReference>
<evidence type="ECO:0000256" key="6">
    <source>
        <dbReference type="ARBA" id="ARBA00022741"/>
    </source>
</evidence>
<dbReference type="PANTHER" id="PTHR23135">
    <property type="entry name" value="MUR LIGASE FAMILY MEMBER"/>
    <property type="match status" value="1"/>
</dbReference>
<dbReference type="HAMAP" id="MF_00208">
    <property type="entry name" value="MurE"/>
    <property type="match status" value="1"/>
</dbReference>
<feature type="binding site" evidence="13">
    <location>
        <position position="453"/>
    </location>
    <ligand>
        <name>meso-2,6-diaminopimelate</name>
        <dbReference type="ChEBI" id="CHEBI:57791"/>
    </ligand>
</feature>
<feature type="binding site" evidence="13">
    <location>
        <position position="30"/>
    </location>
    <ligand>
        <name>UDP-N-acetyl-alpha-D-muramoyl-L-alanyl-D-glutamate</name>
        <dbReference type="ChEBI" id="CHEBI:83900"/>
    </ligand>
</feature>
<dbReference type="OrthoDB" id="9800958at2"/>
<dbReference type="SUPFAM" id="SSF53244">
    <property type="entry name" value="MurD-like peptide ligases, peptide-binding domain"/>
    <property type="match status" value="1"/>
</dbReference>
<feature type="domain" description="Mur ligase C-terminal" evidence="16">
    <location>
        <begin position="327"/>
        <end position="455"/>
    </location>
</feature>
<keyword evidence="12 13" id="KW-0961">Cell wall biogenesis/degradation</keyword>
<dbReference type="InterPro" id="IPR036565">
    <property type="entry name" value="Mur-like_cat_sf"/>
</dbReference>
<comment type="caution">
    <text evidence="13">Lacks conserved residue(s) required for the propagation of feature annotation.</text>
</comment>
<evidence type="ECO:0000259" key="15">
    <source>
        <dbReference type="Pfam" id="PF01225"/>
    </source>
</evidence>
<keyword evidence="10 13" id="KW-0573">Peptidoglycan synthesis</keyword>
<dbReference type="EC" id="6.3.2.13" evidence="13"/>
<feature type="domain" description="Mur ligase N-terminal catalytic" evidence="15">
    <location>
        <begin position="22"/>
        <end position="95"/>
    </location>
</feature>
<feature type="binding site" evidence="13">
    <location>
        <position position="457"/>
    </location>
    <ligand>
        <name>meso-2,6-diaminopimelate</name>
        <dbReference type="ChEBI" id="CHEBI:57791"/>
    </ligand>
</feature>
<keyword evidence="9 13" id="KW-0133">Cell shape</keyword>
<dbReference type="GO" id="GO:0051301">
    <property type="term" value="P:cell division"/>
    <property type="evidence" value="ECO:0007669"/>
    <property type="project" value="UniProtKB-KW"/>
</dbReference>
<dbReference type="GO" id="GO:0071555">
    <property type="term" value="P:cell wall organization"/>
    <property type="evidence" value="ECO:0007669"/>
    <property type="project" value="UniProtKB-KW"/>
</dbReference>
<feature type="short sequence motif" description="Meso-diaminopimelate recognition motif" evidence="13">
    <location>
        <begin position="401"/>
        <end position="404"/>
    </location>
</feature>